<protein>
    <submittedName>
        <fullName evidence="1">Uncharacterized protein</fullName>
    </submittedName>
</protein>
<name>A0AAV9ZUJ2_9AGAR</name>
<evidence type="ECO:0000313" key="1">
    <source>
        <dbReference type="EMBL" id="KAK6992452.1"/>
    </source>
</evidence>
<accession>A0AAV9ZUJ2</accession>
<reference evidence="1 2" key="1">
    <citation type="journal article" date="2024" name="J Genomics">
        <title>Draft genome sequencing and assembly of Favolaschia claudopus CIRM-BRFM 2984 isolated from oak limbs.</title>
        <authorList>
            <person name="Navarro D."/>
            <person name="Drula E."/>
            <person name="Chaduli D."/>
            <person name="Cazenave R."/>
            <person name="Ahrendt S."/>
            <person name="Wang J."/>
            <person name="Lipzen A."/>
            <person name="Daum C."/>
            <person name="Barry K."/>
            <person name="Grigoriev I.V."/>
            <person name="Favel A."/>
            <person name="Rosso M.N."/>
            <person name="Martin F."/>
        </authorList>
    </citation>
    <scope>NUCLEOTIDE SEQUENCE [LARGE SCALE GENOMIC DNA]</scope>
    <source>
        <strain evidence="1 2">CIRM-BRFM 2984</strain>
    </source>
</reference>
<keyword evidence="2" id="KW-1185">Reference proteome</keyword>
<sequence length="201" mass="22075">MQPECSDVEDSSCFRRQPYMYLVRKPHHCASVTCLPPSPSLWARTSALPDAGTDAARLSIRSSRPITCQCLALRPIEFARLPPHALLVPMAPATYSSICQLTASIVLVEQRSTLHSRHENFVRRAALHESLPRAICSLPLRSSHSALCSTLSAHSSGDISCPAVFVDTSTHSQYHRPLVPLPSHSHDNVVSASRRHRIPCG</sequence>
<evidence type="ECO:0000313" key="2">
    <source>
        <dbReference type="Proteomes" id="UP001362999"/>
    </source>
</evidence>
<dbReference type="AlphaFoldDB" id="A0AAV9ZUJ2"/>
<dbReference type="EMBL" id="JAWWNJ010000110">
    <property type="protein sequence ID" value="KAK6992452.1"/>
    <property type="molecule type" value="Genomic_DNA"/>
</dbReference>
<gene>
    <name evidence="1" type="ORF">R3P38DRAFT_3085261</name>
</gene>
<dbReference type="Proteomes" id="UP001362999">
    <property type="component" value="Unassembled WGS sequence"/>
</dbReference>
<organism evidence="1 2">
    <name type="scientific">Favolaschia claudopus</name>
    <dbReference type="NCBI Taxonomy" id="2862362"/>
    <lineage>
        <taxon>Eukaryota</taxon>
        <taxon>Fungi</taxon>
        <taxon>Dikarya</taxon>
        <taxon>Basidiomycota</taxon>
        <taxon>Agaricomycotina</taxon>
        <taxon>Agaricomycetes</taxon>
        <taxon>Agaricomycetidae</taxon>
        <taxon>Agaricales</taxon>
        <taxon>Marasmiineae</taxon>
        <taxon>Mycenaceae</taxon>
        <taxon>Favolaschia</taxon>
    </lineage>
</organism>
<comment type="caution">
    <text evidence="1">The sequence shown here is derived from an EMBL/GenBank/DDBJ whole genome shotgun (WGS) entry which is preliminary data.</text>
</comment>
<proteinExistence type="predicted"/>